<evidence type="ECO:0000313" key="1">
    <source>
        <dbReference type="EMBL" id="KAG5611519.1"/>
    </source>
</evidence>
<organism evidence="1 2">
    <name type="scientific">Solanum commersonii</name>
    <name type="common">Commerson's wild potato</name>
    <name type="synonym">Commerson's nightshade</name>
    <dbReference type="NCBI Taxonomy" id="4109"/>
    <lineage>
        <taxon>Eukaryota</taxon>
        <taxon>Viridiplantae</taxon>
        <taxon>Streptophyta</taxon>
        <taxon>Embryophyta</taxon>
        <taxon>Tracheophyta</taxon>
        <taxon>Spermatophyta</taxon>
        <taxon>Magnoliopsida</taxon>
        <taxon>eudicotyledons</taxon>
        <taxon>Gunneridae</taxon>
        <taxon>Pentapetalae</taxon>
        <taxon>asterids</taxon>
        <taxon>lamiids</taxon>
        <taxon>Solanales</taxon>
        <taxon>Solanaceae</taxon>
        <taxon>Solanoideae</taxon>
        <taxon>Solaneae</taxon>
        <taxon>Solanum</taxon>
    </lineage>
</organism>
<comment type="caution">
    <text evidence="1">The sequence shown here is derived from an EMBL/GenBank/DDBJ whole genome shotgun (WGS) entry which is preliminary data.</text>
</comment>
<protein>
    <submittedName>
        <fullName evidence="1">Uncharacterized protein</fullName>
    </submittedName>
</protein>
<evidence type="ECO:0000313" key="2">
    <source>
        <dbReference type="Proteomes" id="UP000824120"/>
    </source>
</evidence>
<reference evidence="1 2" key="1">
    <citation type="submission" date="2020-09" db="EMBL/GenBank/DDBJ databases">
        <title>De no assembly of potato wild relative species, Solanum commersonii.</title>
        <authorList>
            <person name="Cho K."/>
        </authorList>
    </citation>
    <scope>NUCLEOTIDE SEQUENCE [LARGE SCALE GENOMIC DNA]</scope>
    <source>
        <strain evidence="1">LZ3.2</strain>
        <tissue evidence="1">Leaf</tissue>
    </source>
</reference>
<name>A0A9J5ZHU1_SOLCO</name>
<dbReference type="EMBL" id="JACXVP010000004">
    <property type="protein sequence ID" value="KAG5611519.1"/>
    <property type="molecule type" value="Genomic_DNA"/>
</dbReference>
<accession>A0A9J5ZHU1</accession>
<dbReference type="Proteomes" id="UP000824120">
    <property type="component" value="Chromosome 4"/>
</dbReference>
<keyword evidence="2" id="KW-1185">Reference proteome</keyword>
<sequence length="62" mass="6666">MINFCRIVLFYQPNTTLTVCSVPGAPPVSPPYVENSASVSVNPGIRWPMSTVLSVICLGFHG</sequence>
<proteinExistence type="predicted"/>
<gene>
    <name evidence="1" type="ORF">H5410_022800</name>
</gene>
<dbReference type="AlphaFoldDB" id="A0A9J5ZHU1"/>